<dbReference type="NCBIfam" id="TIGR01144">
    <property type="entry name" value="ATP_synt_b"/>
    <property type="match status" value="1"/>
</dbReference>
<evidence type="ECO:0000256" key="11">
    <source>
        <dbReference type="ARBA" id="ARBA00025614"/>
    </source>
</evidence>
<dbReference type="HAMAP" id="MF_01398">
    <property type="entry name" value="ATP_synth_b_bprime"/>
    <property type="match status" value="1"/>
</dbReference>
<gene>
    <name evidence="14 17" type="primary">atpF</name>
    <name evidence="17" type="ORF">ENK44_14190</name>
</gene>
<reference evidence="17" key="1">
    <citation type="journal article" date="2020" name="mSystems">
        <title>Genome- and Community-Level Interaction Insights into Carbon Utilization and Element Cycling Functions of Hydrothermarchaeota in Hydrothermal Sediment.</title>
        <authorList>
            <person name="Zhou Z."/>
            <person name="Liu Y."/>
            <person name="Xu W."/>
            <person name="Pan J."/>
            <person name="Luo Z.H."/>
            <person name="Li M."/>
        </authorList>
    </citation>
    <scope>NUCLEOTIDE SEQUENCE [LARGE SCALE GENOMIC DNA]</scope>
    <source>
        <strain evidence="17">HyVt-577</strain>
    </source>
</reference>
<dbReference type="PANTHER" id="PTHR33445">
    <property type="entry name" value="ATP SYNTHASE SUBUNIT B', CHLOROPLASTIC"/>
    <property type="match status" value="1"/>
</dbReference>
<name>A0A7V4WWE2_CALAY</name>
<evidence type="ECO:0000256" key="12">
    <source>
        <dbReference type="ARBA" id="ARBA00026054"/>
    </source>
</evidence>
<dbReference type="Pfam" id="PF00430">
    <property type="entry name" value="ATP-synt_B"/>
    <property type="match status" value="1"/>
</dbReference>
<dbReference type="Proteomes" id="UP000885779">
    <property type="component" value="Unassembled WGS sequence"/>
</dbReference>
<dbReference type="GO" id="GO:0045259">
    <property type="term" value="C:proton-transporting ATP synthase complex"/>
    <property type="evidence" value="ECO:0007669"/>
    <property type="project" value="UniProtKB-KW"/>
</dbReference>
<comment type="similarity">
    <text evidence="1 14 15">Belongs to the ATPase B chain family.</text>
</comment>
<evidence type="ECO:0000256" key="14">
    <source>
        <dbReference type="HAMAP-Rule" id="MF_01398"/>
    </source>
</evidence>
<evidence type="ECO:0000256" key="2">
    <source>
        <dbReference type="ARBA" id="ARBA00022448"/>
    </source>
</evidence>
<evidence type="ECO:0000256" key="9">
    <source>
        <dbReference type="ARBA" id="ARBA00023310"/>
    </source>
</evidence>
<comment type="caution">
    <text evidence="17">The sequence shown here is derived from an EMBL/GenBank/DDBJ whole genome shotgun (WGS) entry which is preliminary data.</text>
</comment>
<accession>A0A7V4WWE2</accession>
<dbReference type="GO" id="GO:0046961">
    <property type="term" value="F:proton-transporting ATPase activity, rotational mechanism"/>
    <property type="evidence" value="ECO:0007669"/>
    <property type="project" value="TreeGrafter"/>
</dbReference>
<dbReference type="InterPro" id="IPR028987">
    <property type="entry name" value="ATP_synth_B-like_membr_sf"/>
</dbReference>
<keyword evidence="14" id="KW-1003">Cell membrane</keyword>
<dbReference type="GO" id="GO:0005886">
    <property type="term" value="C:plasma membrane"/>
    <property type="evidence" value="ECO:0007669"/>
    <property type="project" value="UniProtKB-SubCell"/>
</dbReference>
<dbReference type="EMBL" id="DRQG01000133">
    <property type="protein sequence ID" value="HGY56853.1"/>
    <property type="molecule type" value="Genomic_DNA"/>
</dbReference>
<evidence type="ECO:0000256" key="3">
    <source>
        <dbReference type="ARBA" id="ARBA00022547"/>
    </source>
</evidence>
<comment type="subunit">
    <text evidence="12">F-type ATPases have 2 components, F(1) - the catalytic core - and F(0) - the membrane proton channel. F(1) has five subunits: alpha(3), beta(3), gamma(1), delta(1), epsilon(1). F(0) has four main subunits: a(1), b(2) and c(10-14). The alpha and beta chains form an alternating ring which encloses part of the gamma chain. F(1) is attached to F(0) by a central stalk formed by the gamma and epsilon chains, while a peripheral stalk is formed by the delta and b chains.</text>
</comment>
<keyword evidence="5 14" id="KW-0375">Hydrogen ion transport</keyword>
<feature type="coiled-coil region" evidence="16">
    <location>
        <begin position="32"/>
        <end position="124"/>
    </location>
</feature>
<evidence type="ECO:0000256" key="6">
    <source>
        <dbReference type="ARBA" id="ARBA00022989"/>
    </source>
</evidence>
<evidence type="ECO:0000256" key="5">
    <source>
        <dbReference type="ARBA" id="ARBA00022781"/>
    </source>
</evidence>
<evidence type="ECO:0000256" key="8">
    <source>
        <dbReference type="ARBA" id="ARBA00023136"/>
    </source>
</evidence>
<dbReference type="PANTHER" id="PTHR33445:SF2">
    <property type="entry name" value="ATP SYNTHASE SUBUNIT B', CHLOROPLASTIC"/>
    <property type="match status" value="1"/>
</dbReference>
<keyword evidence="9 14" id="KW-0066">ATP synthesis</keyword>
<dbReference type="GO" id="GO:0046933">
    <property type="term" value="F:proton-transporting ATP synthase activity, rotational mechanism"/>
    <property type="evidence" value="ECO:0007669"/>
    <property type="project" value="UniProtKB-UniRule"/>
</dbReference>
<comment type="subcellular location">
    <subcellularLocation>
        <location evidence="14">Cell membrane</location>
        <topology evidence="14">Single-pass membrane protein</topology>
    </subcellularLocation>
    <subcellularLocation>
        <location evidence="13">Endomembrane system</location>
        <topology evidence="13">Single-pass membrane protein</topology>
    </subcellularLocation>
</comment>
<evidence type="ECO:0000256" key="15">
    <source>
        <dbReference type="RuleBase" id="RU003848"/>
    </source>
</evidence>
<proteinExistence type="inferred from homology"/>
<dbReference type="SUPFAM" id="SSF81573">
    <property type="entry name" value="F1F0 ATP synthase subunit B, membrane domain"/>
    <property type="match status" value="1"/>
</dbReference>
<feature type="transmembrane region" description="Helical" evidence="14">
    <location>
        <begin position="6"/>
        <end position="28"/>
    </location>
</feature>
<evidence type="ECO:0000256" key="4">
    <source>
        <dbReference type="ARBA" id="ARBA00022692"/>
    </source>
</evidence>
<sequence length="164" mass="18808">MLNLEPGMILWTWITFFIVLIILSKVALKPMLTAIKNREDGIREDLEKARQQREEAEALLQKHQEMLAGAEEEARKLLKENQQMAEKARQELIEKARQESEKLLERAKEEIDQQKESALASLKAEVADLAVGAAEKIILQTLDKDKQKAIVEEYIKTMPKSVNN</sequence>
<keyword evidence="16" id="KW-0175">Coiled coil</keyword>
<evidence type="ECO:0000256" key="1">
    <source>
        <dbReference type="ARBA" id="ARBA00005513"/>
    </source>
</evidence>
<evidence type="ECO:0000256" key="10">
    <source>
        <dbReference type="ARBA" id="ARBA00025198"/>
    </source>
</evidence>
<evidence type="ECO:0000313" key="17">
    <source>
        <dbReference type="EMBL" id="HGY56853.1"/>
    </source>
</evidence>
<dbReference type="GO" id="GO:0012505">
    <property type="term" value="C:endomembrane system"/>
    <property type="evidence" value="ECO:0007669"/>
    <property type="project" value="UniProtKB-SubCell"/>
</dbReference>
<keyword evidence="6 14" id="KW-1133">Transmembrane helix</keyword>
<evidence type="ECO:0000256" key="13">
    <source>
        <dbReference type="ARBA" id="ARBA00037847"/>
    </source>
</evidence>
<evidence type="ECO:0000256" key="7">
    <source>
        <dbReference type="ARBA" id="ARBA00023065"/>
    </source>
</evidence>
<keyword evidence="3 14" id="KW-0138">CF(0)</keyword>
<dbReference type="InterPro" id="IPR050059">
    <property type="entry name" value="ATP_synthase_B_chain"/>
</dbReference>
<organism evidence="17">
    <name type="scientific">Caldithrix abyssi</name>
    <dbReference type="NCBI Taxonomy" id="187145"/>
    <lineage>
        <taxon>Bacteria</taxon>
        <taxon>Pseudomonadati</taxon>
        <taxon>Calditrichota</taxon>
        <taxon>Calditrichia</taxon>
        <taxon>Calditrichales</taxon>
        <taxon>Calditrichaceae</taxon>
        <taxon>Caldithrix</taxon>
    </lineage>
</organism>
<dbReference type="InterPro" id="IPR005864">
    <property type="entry name" value="ATP_synth_F0_bsu_bac"/>
</dbReference>
<comment type="function">
    <text evidence="11">Component of the F(0) channel, it forms part of the peripheral stalk, linking F(1) to F(0). The b'-subunit is a diverged and duplicated form of b found in plants and photosynthetic bacteria.</text>
</comment>
<dbReference type="CDD" id="cd06503">
    <property type="entry name" value="ATP-synt_Fo_b"/>
    <property type="match status" value="1"/>
</dbReference>
<keyword evidence="4 14" id="KW-0812">Transmembrane</keyword>
<keyword evidence="7 14" id="KW-0406">Ion transport</keyword>
<keyword evidence="2 14" id="KW-0813">Transport</keyword>
<keyword evidence="8 14" id="KW-0472">Membrane</keyword>
<dbReference type="InterPro" id="IPR002146">
    <property type="entry name" value="ATP_synth_b/b'su_bac/chlpt"/>
</dbReference>
<comment type="subunit">
    <text evidence="14">F-type ATPases have 2 components, F(1) - the catalytic core - and F(0) - the membrane proton channel. F(1) has five subunits: alpha(3), beta(3), gamma(1), delta(1), epsilon(1). F(0) has three main subunits: a(1), b(2) and c(10-14). The alpha and beta chains form an alternating ring which encloses part of the gamma chain. F(1) is attached to F(0) by a central stalk formed by the gamma and epsilon chains, while a peripheral stalk is formed by the delta and b chains.</text>
</comment>
<protein>
    <recommendedName>
        <fullName evidence="14">ATP synthase subunit b</fullName>
    </recommendedName>
    <alternativeName>
        <fullName evidence="14">ATP synthase F(0) sector subunit b</fullName>
    </alternativeName>
    <alternativeName>
        <fullName evidence="14">ATPase subunit I</fullName>
    </alternativeName>
    <alternativeName>
        <fullName evidence="14">F-type ATPase subunit b</fullName>
        <shortName evidence="14">F-ATPase subunit b</shortName>
    </alternativeName>
</protein>
<comment type="function">
    <text evidence="10 14">F(1)F(0) ATP synthase produces ATP from ADP in the presence of a proton or sodium gradient. F-type ATPases consist of two structural domains, F(1) containing the extramembraneous catalytic core and F(0) containing the membrane proton channel, linked together by a central stalk and a peripheral stalk. During catalysis, ATP synthesis in the catalytic domain of F(1) is coupled via a rotary mechanism of the central stalk subunits to proton translocation.</text>
</comment>
<dbReference type="AlphaFoldDB" id="A0A7V4WWE2"/>
<evidence type="ECO:0000256" key="16">
    <source>
        <dbReference type="SAM" id="Coils"/>
    </source>
</evidence>